<accession>A0A8J7RHS7</accession>
<dbReference type="Gene3D" id="2.40.50.100">
    <property type="match status" value="1"/>
</dbReference>
<comment type="caution">
    <text evidence="1">The sequence shown here is derived from an EMBL/GenBank/DDBJ whole genome shotgun (WGS) entry which is preliminary data.</text>
</comment>
<dbReference type="Proteomes" id="UP000740329">
    <property type="component" value="Unassembled WGS sequence"/>
</dbReference>
<evidence type="ECO:0000313" key="2">
    <source>
        <dbReference type="Proteomes" id="UP000740329"/>
    </source>
</evidence>
<dbReference type="RefSeq" id="WP_209591623.1">
    <property type="nucleotide sequence ID" value="NZ_JAGGMU010000007.1"/>
</dbReference>
<dbReference type="InterPro" id="IPR019217">
    <property type="entry name" value="DUF2118"/>
</dbReference>
<gene>
    <name evidence="1" type="ORF">J3E07_001543</name>
</gene>
<sequence length="160" mass="18543">MKISKIYVENEINDKNKSEEKIVISENQIIFLNAEEDINNYKNEYKIFYKVRYDDIRDYIDNDVLKKDIFVKYPGNHTFTYIKAGTFVTCVVADSKTTYPVLEAGSTVLQDGILATLKSKKGVIRYLKSPVSGTLFFMNELFEGDRSIYIFAIVENFENL</sequence>
<proteinExistence type="predicted"/>
<dbReference type="OrthoDB" id="84532at2157"/>
<dbReference type="Pfam" id="PF09891">
    <property type="entry name" value="DUF2118"/>
    <property type="match status" value="1"/>
</dbReference>
<protein>
    <submittedName>
        <fullName evidence="1">Uncharacterized protein</fullName>
    </submittedName>
</protein>
<name>A0A8J7RHS7_METVO</name>
<evidence type="ECO:0000313" key="1">
    <source>
        <dbReference type="EMBL" id="MBP2202102.1"/>
    </source>
</evidence>
<organism evidence="1 2">
    <name type="scientific">Methanococcus voltae</name>
    <dbReference type="NCBI Taxonomy" id="2188"/>
    <lineage>
        <taxon>Archaea</taxon>
        <taxon>Methanobacteriati</taxon>
        <taxon>Methanobacteriota</taxon>
        <taxon>Methanomada group</taxon>
        <taxon>Methanococci</taxon>
        <taxon>Methanococcales</taxon>
        <taxon>Methanococcaceae</taxon>
        <taxon>Methanococcus</taxon>
    </lineage>
</organism>
<dbReference type="Gene3D" id="2.40.128.400">
    <property type="match status" value="1"/>
</dbReference>
<dbReference type="AlphaFoldDB" id="A0A8J7RHS7"/>
<dbReference type="EMBL" id="JAGGMV010000006">
    <property type="protein sequence ID" value="MBP2202102.1"/>
    <property type="molecule type" value="Genomic_DNA"/>
</dbReference>
<reference evidence="1" key="1">
    <citation type="submission" date="2021-03" db="EMBL/GenBank/DDBJ databases">
        <title>Genomic Encyclopedia of Type Strains, Phase IV (KMG-V): Genome sequencing to study the core and pangenomes of soil and plant-associated prokaryotes.</title>
        <authorList>
            <person name="Whitman W."/>
        </authorList>
    </citation>
    <scope>NUCLEOTIDE SEQUENCE</scope>
    <source>
        <strain evidence="1">C4</strain>
    </source>
</reference>